<dbReference type="AlphaFoldDB" id="A0A7Y0DZT3"/>
<evidence type="ECO:0000256" key="4">
    <source>
        <dbReference type="ARBA" id="ARBA00022432"/>
    </source>
</evidence>
<dbReference type="RefSeq" id="WP_169624954.1">
    <property type="nucleotide sequence ID" value="NZ_JABBNT010000002.1"/>
</dbReference>
<evidence type="ECO:0000256" key="6">
    <source>
        <dbReference type="ARBA" id="ARBA00023235"/>
    </source>
</evidence>
<evidence type="ECO:0000313" key="10">
    <source>
        <dbReference type="Proteomes" id="UP000539372"/>
    </source>
</evidence>
<dbReference type="PROSITE" id="PS51463">
    <property type="entry name" value="P_GLUCOSE_ISOMERASE_3"/>
    <property type="match status" value="1"/>
</dbReference>
<dbReference type="GO" id="GO:0006094">
    <property type="term" value="P:gluconeogenesis"/>
    <property type="evidence" value="ECO:0007669"/>
    <property type="project" value="UniProtKB-KW"/>
</dbReference>
<keyword evidence="6 8" id="KW-0413">Isomerase</keyword>
<dbReference type="CDD" id="cd05016">
    <property type="entry name" value="SIS_PGI_2"/>
    <property type="match status" value="1"/>
</dbReference>
<dbReference type="InterPro" id="IPR035482">
    <property type="entry name" value="SIS_PGI_2"/>
</dbReference>
<reference evidence="9 10" key="1">
    <citation type="submission" date="2020-04" db="EMBL/GenBank/DDBJ databases">
        <title>Rhodospirillaceae bacterium KN72 isolated from deep sea.</title>
        <authorList>
            <person name="Zhang D.-C."/>
        </authorList>
    </citation>
    <scope>NUCLEOTIDE SEQUENCE [LARGE SCALE GENOMIC DNA]</scope>
    <source>
        <strain evidence="9 10">KN72</strain>
    </source>
</reference>
<dbReference type="InterPro" id="IPR001672">
    <property type="entry name" value="G6P_Isomerase"/>
</dbReference>
<dbReference type="Pfam" id="PF00342">
    <property type="entry name" value="PGI"/>
    <property type="match status" value="1"/>
</dbReference>
<dbReference type="GO" id="GO:0048029">
    <property type="term" value="F:monosaccharide binding"/>
    <property type="evidence" value="ECO:0007669"/>
    <property type="project" value="TreeGrafter"/>
</dbReference>
<comment type="similarity">
    <text evidence="2 8">Belongs to the GPI family.</text>
</comment>
<dbReference type="EC" id="5.3.1.9" evidence="3 8"/>
<dbReference type="InterPro" id="IPR035476">
    <property type="entry name" value="SIS_PGI_1"/>
</dbReference>
<dbReference type="UniPathway" id="UPA00109">
    <property type="reaction ID" value="UER00181"/>
</dbReference>
<dbReference type="InterPro" id="IPR046348">
    <property type="entry name" value="SIS_dom_sf"/>
</dbReference>
<name>A0A7Y0DZT3_9PROT</name>
<dbReference type="Proteomes" id="UP000539372">
    <property type="component" value="Unassembled WGS sequence"/>
</dbReference>
<dbReference type="PROSITE" id="PS00174">
    <property type="entry name" value="P_GLUCOSE_ISOMERASE_2"/>
    <property type="match status" value="1"/>
</dbReference>
<sequence length="456" mass="49439">MQTASGPDRFDTDPTLSATLGYTQNVEDCRAVRIGSGGLDDDYLSDLVQRSGGALTDLKKAYDAGAMPFLNLPEDRQDLEMLEPIARHFQSRFDDVLILGTGGSSLGSRALYEMADKDEDKVRGAPKLHIITNVDPFVWDRLIRRLDYRTTGIVVISKSGGTTETMMQFLTLLPVVLERLTPDELARHITLITEPGDNPLRRLGARYGLPVLDHDPKVGGRYSVLSVVGMLPTMIAGLDAADTRKGASRVLDHAFASIDDPSRCPAAVGAAISVGLTEKRGVSASVMLAYSDRLGSLARWYRQLWAESLGKGGQGTTPVYATGPVDQHSQLQLWLDGPADKMFTVLGGPNDTDGLPIDPALADDPRLAYMAGRSMGDLMAASRRATAETLARRGRPVRRIDMTRIDESAMGALMMHFMLETVIAAHLMGVDPFDQPAVEEGKVLIRKYLADSGDPA</sequence>
<dbReference type="GO" id="GO:0005829">
    <property type="term" value="C:cytosol"/>
    <property type="evidence" value="ECO:0007669"/>
    <property type="project" value="TreeGrafter"/>
</dbReference>
<evidence type="ECO:0000256" key="5">
    <source>
        <dbReference type="ARBA" id="ARBA00023152"/>
    </source>
</evidence>
<keyword evidence="10" id="KW-1185">Reference proteome</keyword>
<dbReference type="GO" id="GO:0051156">
    <property type="term" value="P:glucose 6-phosphate metabolic process"/>
    <property type="evidence" value="ECO:0007669"/>
    <property type="project" value="TreeGrafter"/>
</dbReference>
<dbReference type="InterPro" id="IPR018189">
    <property type="entry name" value="Phosphoglucose_isomerase_CS"/>
</dbReference>
<dbReference type="GO" id="GO:0006096">
    <property type="term" value="P:glycolytic process"/>
    <property type="evidence" value="ECO:0007669"/>
    <property type="project" value="UniProtKB-UniPathway"/>
</dbReference>
<proteinExistence type="inferred from homology"/>
<dbReference type="PANTHER" id="PTHR11469">
    <property type="entry name" value="GLUCOSE-6-PHOSPHATE ISOMERASE"/>
    <property type="match status" value="1"/>
</dbReference>
<dbReference type="SUPFAM" id="SSF53697">
    <property type="entry name" value="SIS domain"/>
    <property type="match status" value="1"/>
</dbReference>
<keyword evidence="4 8" id="KW-0312">Gluconeogenesis</keyword>
<protein>
    <recommendedName>
        <fullName evidence="3 8">Glucose-6-phosphate isomerase</fullName>
        <ecNumber evidence="3 8">5.3.1.9</ecNumber>
    </recommendedName>
</protein>
<gene>
    <name evidence="9" type="ORF">HH303_09060</name>
</gene>
<evidence type="ECO:0000256" key="1">
    <source>
        <dbReference type="ARBA" id="ARBA00004926"/>
    </source>
</evidence>
<dbReference type="GO" id="GO:0097367">
    <property type="term" value="F:carbohydrate derivative binding"/>
    <property type="evidence" value="ECO:0007669"/>
    <property type="project" value="InterPro"/>
</dbReference>
<evidence type="ECO:0000313" key="9">
    <source>
        <dbReference type="EMBL" id="NMM44629.1"/>
    </source>
</evidence>
<dbReference type="EMBL" id="JABBNT010000002">
    <property type="protein sequence ID" value="NMM44629.1"/>
    <property type="molecule type" value="Genomic_DNA"/>
</dbReference>
<comment type="catalytic activity">
    <reaction evidence="7 8">
        <text>alpha-D-glucose 6-phosphate = beta-D-fructose 6-phosphate</text>
        <dbReference type="Rhea" id="RHEA:11816"/>
        <dbReference type="ChEBI" id="CHEBI:57634"/>
        <dbReference type="ChEBI" id="CHEBI:58225"/>
        <dbReference type="EC" id="5.3.1.9"/>
    </reaction>
</comment>
<comment type="caution">
    <text evidence="9">The sequence shown here is derived from an EMBL/GenBank/DDBJ whole genome shotgun (WGS) entry which is preliminary data.</text>
</comment>
<accession>A0A7Y0DZT3</accession>
<dbReference type="Gene3D" id="3.40.50.10490">
    <property type="entry name" value="Glucose-6-phosphate isomerase like protein, domain 1"/>
    <property type="match status" value="2"/>
</dbReference>
<dbReference type="GO" id="GO:0004347">
    <property type="term" value="F:glucose-6-phosphate isomerase activity"/>
    <property type="evidence" value="ECO:0007669"/>
    <property type="project" value="UniProtKB-EC"/>
</dbReference>
<evidence type="ECO:0000256" key="7">
    <source>
        <dbReference type="ARBA" id="ARBA00029321"/>
    </source>
</evidence>
<evidence type="ECO:0000256" key="8">
    <source>
        <dbReference type="RuleBase" id="RU000612"/>
    </source>
</evidence>
<comment type="pathway">
    <text evidence="1 8">Carbohydrate degradation; glycolysis; D-glyceraldehyde 3-phosphate and glycerone phosphate from D-glucose: step 2/4.</text>
</comment>
<dbReference type="PRINTS" id="PR00662">
    <property type="entry name" value="G6PISOMERASE"/>
</dbReference>
<dbReference type="CDD" id="cd05015">
    <property type="entry name" value="SIS_PGI_1"/>
    <property type="match status" value="1"/>
</dbReference>
<evidence type="ECO:0000256" key="3">
    <source>
        <dbReference type="ARBA" id="ARBA00011952"/>
    </source>
</evidence>
<dbReference type="PANTHER" id="PTHR11469:SF1">
    <property type="entry name" value="GLUCOSE-6-PHOSPHATE ISOMERASE"/>
    <property type="match status" value="1"/>
</dbReference>
<evidence type="ECO:0000256" key="2">
    <source>
        <dbReference type="ARBA" id="ARBA00006604"/>
    </source>
</evidence>
<keyword evidence="5 8" id="KW-0324">Glycolysis</keyword>
<organism evidence="9 10">
    <name type="scientific">Pacificispira spongiicola</name>
    <dbReference type="NCBI Taxonomy" id="2729598"/>
    <lineage>
        <taxon>Bacteria</taxon>
        <taxon>Pseudomonadati</taxon>
        <taxon>Pseudomonadota</taxon>
        <taxon>Alphaproteobacteria</taxon>
        <taxon>Rhodospirillales</taxon>
        <taxon>Rhodospirillaceae</taxon>
        <taxon>Pacificispira</taxon>
    </lineage>
</organism>